<dbReference type="OMA" id="MVNLCKC"/>
<reference evidence="3 4" key="1">
    <citation type="journal article" date="2007" name="Nature">
        <title>Evolution of genes and genomes on the Drosophila phylogeny.</title>
        <authorList>
            <consortium name="Drosophila 12 Genomes Consortium"/>
            <person name="Clark A.G."/>
            <person name="Eisen M.B."/>
            <person name="Smith D.R."/>
            <person name="Bergman C.M."/>
            <person name="Oliver B."/>
            <person name="Markow T.A."/>
            <person name="Kaufman T.C."/>
            <person name="Kellis M."/>
            <person name="Gelbart W."/>
            <person name="Iyer V.N."/>
            <person name="Pollard D.A."/>
            <person name="Sackton T.B."/>
            <person name="Larracuente A.M."/>
            <person name="Singh N.D."/>
            <person name="Abad J.P."/>
            <person name="Abt D.N."/>
            <person name="Adryan B."/>
            <person name="Aguade M."/>
            <person name="Akashi H."/>
            <person name="Anderson W.W."/>
            <person name="Aquadro C.F."/>
            <person name="Ardell D.H."/>
            <person name="Arguello R."/>
            <person name="Artieri C.G."/>
            <person name="Barbash D.A."/>
            <person name="Barker D."/>
            <person name="Barsanti P."/>
            <person name="Batterham P."/>
            <person name="Batzoglou S."/>
            <person name="Begun D."/>
            <person name="Bhutkar A."/>
            <person name="Blanco E."/>
            <person name="Bosak S.A."/>
            <person name="Bradley R.K."/>
            <person name="Brand A.D."/>
            <person name="Brent M.R."/>
            <person name="Brooks A.N."/>
            <person name="Brown R.H."/>
            <person name="Butlin R.K."/>
            <person name="Caggese C."/>
            <person name="Calvi B.R."/>
            <person name="Bernardo de Carvalho A."/>
            <person name="Caspi A."/>
            <person name="Castrezana S."/>
            <person name="Celniker S.E."/>
            <person name="Chang J.L."/>
            <person name="Chapple C."/>
            <person name="Chatterji S."/>
            <person name="Chinwalla A."/>
            <person name="Civetta A."/>
            <person name="Clifton S.W."/>
            <person name="Comeron J.M."/>
            <person name="Costello J.C."/>
            <person name="Coyne J.A."/>
            <person name="Daub J."/>
            <person name="David R.G."/>
            <person name="Delcher A.L."/>
            <person name="Delehaunty K."/>
            <person name="Do C.B."/>
            <person name="Ebling H."/>
            <person name="Edwards K."/>
            <person name="Eickbush T."/>
            <person name="Evans J.D."/>
            <person name="Filipski A."/>
            <person name="Findeiss S."/>
            <person name="Freyhult E."/>
            <person name="Fulton L."/>
            <person name="Fulton R."/>
            <person name="Garcia A.C."/>
            <person name="Gardiner A."/>
            <person name="Garfield D.A."/>
            <person name="Garvin B.E."/>
            <person name="Gibson G."/>
            <person name="Gilbert D."/>
            <person name="Gnerre S."/>
            <person name="Godfrey J."/>
            <person name="Good R."/>
            <person name="Gotea V."/>
            <person name="Gravely B."/>
            <person name="Greenberg A.J."/>
            <person name="Griffiths-Jones S."/>
            <person name="Gross S."/>
            <person name="Guigo R."/>
            <person name="Gustafson E.A."/>
            <person name="Haerty W."/>
            <person name="Hahn M.W."/>
            <person name="Halligan D.L."/>
            <person name="Halpern A.L."/>
            <person name="Halter G.M."/>
            <person name="Han M.V."/>
            <person name="Heger A."/>
            <person name="Hillier L."/>
            <person name="Hinrichs A.S."/>
            <person name="Holmes I."/>
            <person name="Hoskins R.A."/>
            <person name="Hubisz M.J."/>
            <person name="Hultmark D."/>
            <person name="Huntley M.A."/>
            <person name="Jaffe D.B."/>
            <person name="Jagadeeshan S."/>
            <person name="Jeck W.R."/>
            <person name="Johnson J."/>
            <person name="Jones C.D."/>
            <person name="Jordan W.C."/>
            <person name="Karpen G.H."/>
            <person name="Kataoka E."/>
            <person name="Keightley P.D."/>
            <person name="Kheradpour P."/>
            <person name="Kirkness E.F."/>
            <person name="Koerich L.B."/>
            <person name="Kristiansen K."/>
            <person name="Kudrna D."/>
            <person name="Kulathinal R.J."/>
            <person name="Kumar S."/>
            <person name="Kwok R."/>
            <person name="Lander E."/>
            <person name="Langley C.H."/>
            <person name="Lapoint R."/>
            <person name="Lazzaro B.P."/>
            <person name="Lee S.J."/>
            <person name="Levesque L."/>
            <person name="Li R."/>
            <person name="Lin C.F."/>
            <person name="Lin M.F."/>
            <person name="Lindblad-Toh K."/>
            <person name="Llopart A."/>
            <person name="Long M."/>
            <person name="Low L."/>
            <person name="Lozovsky E."/>
            <person name="Lu J."/>
            <person name="Luo M."/>
            <person name="Machado C.A."/>
            <person name="Makalowski W."/>
            <person name="Marzo M."/>
            <person name="Matsuda M."/>
            <person name="Matzkin L."/>
            <person name="McAllister B."/>
            <person name="McBride C.S."/>
            <person name="McKernan B."/>
            <person name="McKernan K."/>
            <person name="Mendez-Lago M."/>
            <person name="Minx P."/>
            <person name="Mollenhauer M.U."/>
            <person name="Montooth K."/>
            <person name="Mount S.M."/>
            <person name="Mu X."/>
            <person name="Myers E."/>
            <person name="Negre B."/>
            <person name="Newfeld S."/>
            <person name="Nielsen R."/>
            <person name="Noor M.A."/>
            <person name="O'Grady P."/>
            <person name="Pachter L."/>
            <person name="Papaceit M."/>
            <person name="Parisi M.J."/>
            <person name="Parisi M."/>
            <person name="Parts L."/>
            <person name="Pedersen J.S."/>
            <person name="Pesole G."/>
            <person name="Phillippy A.M."/>
            <person name="Ponting C.P."/>
            <person name="Pop M."/>
            <person name="Porcelli D."/>
            <person name="Powell J.R."/>
            <person name="Prohaska S."/>
            <person name="Pruitt K."/>
            <person name="Puig M."/>
            <person name="Quesneville H."/>
            <person name="Ram K.R."/>
            <person name="Rand D."/>
            <person name="Rasmussen M.D."/>
            <person name="Reed L.K."/>
            <person name="Reenan R."/>
            <person name="Reily A."/>
            <person name="Remington K.A."/>
            <person name="Rieger T.T."/>
            <person name="Ritchie M.G."/>
            <person name="Robin C."/>
            <person name="Rogers Y.H."/>
            <person name="Rohde C."/>
            <person name="Rozas J."/>
            <person name="Rubenfield M.J."/>
            <person name="Ruiz A."/>
            <person name="Russo S."/>
            <person name="Salzberg S.L."/>
            <person name="Sanchez-Gracia A."/>
            <person name="Saranga D.J."/>
            <person name="Sato H."/>
            <person name="Schaeffer S.W."/>
            <person name="Schatz M.C."/>
            <person name="Schlenke T."/>
            <person name="Schwartz R."/>
            <person name="Segarra C."/>
            <person name="Singh R.S."/>
            <person name="Sirot L."/>
            <person name="Sirota M."/>
            <person name="Sisneros N.B."/>
            <person name="Smith C.D."/>
            <person name="Smith T.F."/>
            <person name="Spieth J."/>
            <person name="Stage D.E."/>
            <person name="Stark A."/>
            <person name="Stephan W."/>
            <person name="Strausberg R.L."/>
            <person name="Strempel S."/>
            <person name="Sturgill D."/>
            <person name="Sutton G."/>
            <person name="Sutton G.G."/>
            <person name="Tao W."/>
            <person name="Teichmann S."/>
            <person name="Tobari Y.N."/>
            <person name="Tomimura Y."/>
            <person name="Tsolas J.M."/>
            <person name="Valente V.L."/>
            <person name="Venter E."/>
            <person name="Venter J.C."/>
            <person name="Vicario S."/>
            <person name="Vieira F.G."/>
            <person name="Vilella A.J."/>
            <person name="Villasante A."/>
            <person name="Walenz B."/>
            <person name="Wang J."/>
            <person name="Wasserman M."/>
            <person name="Watts T."/>
            <person name="Wilson D."/>
            <person name="Wilson R.K."/>
            <person name="Wing R.A."/>
            <person name="Wolfner M.F."/>
            <person name="Wong A."/>
            <person name="Wong G.K."/>
            <person name="Wu C.I."/>
            <person name="Wu G."/>
            <person name="Yamamoto D."/>
            <person name="Yang H.P."/>
            <person name="Yang S.P."/>
            <person name="Yorke J.A."/>
            <person name="Yoshida K."/>
            <person name="Zdobnov E."/>
            <person name="Zhang P."/>
            <person name="Zhang Y."/>
            <person name="Zimin A.V."/>
            <person name="Baldwin J."/>
            <person name="Abdouelleil A."/>
            <person name="Abdulkadir J."/>
            <person name="Abebe A."/>
            <person name="Abera B."/>
            <person name="Abreu J."/>
            <person name="Acer S.C."/>
            <person name="Aftuck L."/>
            <person name="Alexander A."/>
            <person name="An P."/>
            <person name="Anderson E."/>
            <person name="Anderson S."/>
            <person name="Arachi H."/>
            <person name="Azer M."/>
            <person name="Bachantsang P."/>
            <person name="Barry A."/>
            <person name="Bayul T."/>
            <person name="Berlin A."/>
            <person name="Bessette D."/>
            <person name="Bloom T."/>
            <person name="Blye J."/>
            <person name="Boguslavskiy L."/>
            <person name="Bonnet C."/>
            <person name="Boukhgalter B."/>
            <person name="Bourzgui I."/>
            <person name="Brown A."/>
            <person name="Cahill P."/>
            <person name="Channer S."/>
            <person name="Cheshatsang Y."/>
            <person name="Chuda L."/>
            <person name="Citroen M."/>
            <person name="Collymore A."/>
            <person name="Cooke P."/>
            <person name="Costello M."/>
            <person name="D'Aco K."/>
            <person name="Daza R."/>
            <person name="De Haan G."/>
            <person name="DeGray S."/>
            <person name="DeMaso C."/>
            <person name="Dhargay N."/>
            <person name="Dooley K."/>
            <person name="Dooley E."/>
            <person name="Doricent M."/>
            <person name="Dorje P."/>
            <person name="Dorjee K."/>
            <person name="Dupes A."/>
            <person name="Elong R."/>
            <person name="Falk J."/>
            <person name="Farina A."/>
            <person name="Faro S."/>
            <person name="Ferguson D."/>
            <person name="Fisher S."/>
            <person name="Foley C.D."/>
            <person name="Franke A."/>
            <person name="Friedrich D."/>
            <person name="Gadbois L."/>
            <person name="Gearin G."/>
            <person name="Gearin C.R."/>
            <person name="Giannoukos G."/>
            <person name="Goode T."/>
            <person name="Graham J."/>
            <person name="Grandbois E."/>
            <person name="Grewal S."/>
            <person name="Gyaltsen K."/>
            <person name="Hafez N."/>
            <person name="Hagos B."/>
            <person name="Hall J."/>
            <person name="Henson C."/>
            <person name="Hollinger A."/>
            <person name="Honan T."/>
            <person name="Huard M.D."/>
            <person name="Hughes L."/>
            <person name="Hurhula B."/>
            <person name="Husby M.E."/>
            <person name="Kamat A."/>
            <person name="Kanga B."/>
            <person name="Kashin S."/>
            <person name="Khazanovich D."/>
            <person name="Kisner P."/>
            <person name="Lance K."/>
            <person name="Lara M."/>
            <person name="Lee W."/>
            <person name="Lennon N."/>
            <person name="Letendre F."/>
            <person name="LeVine R."/>
            <person name="Lipovsky A."/>
            <person name="Liu X."/>
            <person name="Liu J."/>
            <person name="Liu S."/>
            <person name="Lokyitsang T."/>
            <person name="Lokyitsang Y."/>
            <person name="Lubonja R."/>
            <person name="Lui A."/>
            <person name="MacDonald P."/>
            <person name="Magnisalis V."/>
            <person name="Maru K."/>
            <person name="Matthews C."/>
            <person name="McCusker W."/>
            <person name="McDonough S."/>
            <person name="Mehta T."/>
            <person name="Meldrim J."/>
            <person name="Meneus L."/>
            <person name="Mihai O."/>
            <person name="Mihalev A."/>
            <person name="Mihova T."/>
            <person name="Mittelman R."/>
            <person name="Mlenga V."/>
            <person name="Montmayeur A."/>
            <person name="Mulrain L."/>
            <person name="Navidi A."/>
            <person name="Naylor J."/>
            <person name="Negash T."/>
            <person name="Nguyen T."/>
            <person name="Nguyen N."/>
            <person name="Nicol R."/>
            <person name="Norbu C."/>
            <person name="Norbu N."/>
            <person name="Novod N."/>
            <person name="O'Neill B."/>
            <person name="Osman S."/>
            <person name="Markiewicz E."/>
            <person name="Oyono O.L."/>
            <person name="Patti C."/>
            <person name="Phunkhang P."/>
            <person name="Pierre F."/>
            <person name="Priest M."/>
            <person name="Raghuraman S."/>
            <person name="Rege F."/>
            <person name="Reyes R."/>
            <person name="Rise C."/>
            <person name="Rogov P."/>
            <person name="Ross K."/>
            <person name="Ryan E."/>
            <person name="Settipalli S."/>
            <person name="Shea T."/>
            <person name="Sherpa N."/>
            <person name="Shi L."/>
            <person name="Shih D."/>
            <person name="Sparrow T."/>
            <person name="Spaulding J."/>
            <person name="Stalker J."/>
            <person name="Stange-Thomann N."/>
            <person name="Stavropoulos S."/>
            <person name="Stone C."/>
            <person name="Strader C."/>
            <person name="Tesfaye S."/>
            <person name="Thomson T."/>
            <person name="Thoulutsang Y."/>
            <person name="Thoulutsang D."/>
            <person name="Topham K."/>
            <person name="Topping I."/>
            <person name="Tsamla T."/>
            <person name="Vassiliev H."/>
            <person name="Vo A."/>
            <person name="Wangchuk T."/>
            <person name="Wangdi T."/>
            <person name="Weiand M."/>
            <person name="Wilkinson J."/>
            <person name="Wilson A."/>
            <person name="Yadav S."/>
            <person name="Young G."/>
            <person name="Yu Q."/>
            <person name="Zembek L."/>
            <person name="Zhong D."/>
            <person name="Zimmer A."/>
            <person name="Zwirko Z."/>
            <person name="Jaffe D.B."/>
            <person name="Alvarez P."/>
            <person name="Brockman W."/>
            <person name="Butler J."/>
            <person name="Chin C."/>
            <person name="Gnerre S."/>
            <person name="Grabherr M."/>
            <person name="Kleber M."/>
            <person name="Mauceli E."/>
            <person name="MacCallum I."/>
        </authorList>
    </citation>
    <scope>NUCLEOTIDE SEQUENCE [LARGE SCALE GENOMIC DNA]</scope>
    <source>
        <strain evidence="4">Rob3c / Tucson 14021-0248.25</strain>
    </source>
</reference>
<feature type="domain" description="CHCH" evidence="2">
    <location>
        <begin position="20"/>
        <end position="50"/>
    </location>
</feature>
<evidence type="ECO:0000256" key="1">
    <source>
        <dbReference type="ARBA" id="ARBA00023157"/>
    </source>
</evidence>
<evidence type="ECO:0000313" key="4">
    <source>
        <dbReference type="Proteomes" id="UP000001292"/>
    </source>
</evidence>
<sequence>QQQYYAQQRRPKETAGSLHQELKQFIQCAQGQADLTLCQGFNEALRQCKQSHHLQ</sequence>
<name>B4IEY0_DROSE</name>
<keyword evidence="1" id="KW-1015">Disulfide bond</keyword>
<dbReference type="PhylomeDB" id="B4IEY0"/>
<accession>B4IEY0</accession>
<keyword evidence="4" id="KW-1185">Reference proteome</keyword>
<protein>
    <submittedName>
        <fullName evidence="3">GM13491</fullName>
    </submittedName>
</protein>
<dbReference type="AlphaFoldDB" id="B4IEY0"/>
<dbReference type="EMBL" id="CH480832">
    <property type="protein sequence ID" value="EDW46234.1"/>
    <property type="molecule type" value="Genomic_DNA"/>
</dbReference>
<evidence type="ECO:0000259" key="2">
    <source>
        <dbReference type="Pfam" id="PF06747"/>
    </source>
</evidence>
<evidence type="ECO:0000313" key="3">
    <source>
        <dbReference type="EMBL" id="EDW46234.1"/>
    </source>
</evidence>
<dbReference type="STRING" id="7238.B4IEY0"/>
<dbReference type="InterPro" id="IPR010625">
    <property type="entry name" value="CHCH"/>
</dbReference>
<dbReference type="Proteomes" id="UP000001292">
    <property type="component" value="Unassembled WGS sequence"/>
</dbReference>
<dbReference type="HOGENOM" id="CLU_3038325_0_0_1"/>
<gene>
    <name evidence="3" type="primary">Dsec\GM13491</name>
    <name evidence="3" type="ORF">Dsec_GM13491</name>
</gene>
<organism evidence="4">
    <name type="scientific">Drosophila sechellia</name>
    <name type="common">Fruit fly</name>
    <dbReference type="NCBI Taxonomy" id="7238"/>
    <lineage>
        <taxon>Eukaryota</taxon>
        <taxon>Metazoa</taxon>
        <taxon>Ecdysozoa</taxon>
        <taxon>Arthropoda</taxon>
        <taxon>Hexapoda</taxon>
        <taxon>Insecta</taxon>
        <taxon>Pterygota</taxon>
        <taxon>Neoptera</taxon>
        <taxon>Endopterygota</taxon>
        <taxon>Diptera</taxon>
        <taxon>Brachycera</taxon>
        <taxon>Muscomorpha</taxon>
        <taxon>Ephydroidea</taxon>
        <taxon>Drosophilidae</taxon>
        <taxon>Drosophila</taxon>
        <taxon>Sophophora</taxon>
    </lineage>
</organism>
<dbReference type="Pfam" id="PF06747">
    <property type="entry name" value="CHCH"/>
    <property type="match status" value="1"/>
</dbReference>
<feature type="non-terminal residue" evidence="3">
    <location>
        <position position="1"/>
    </location>
</feature>
<proteinExistence type="predicted"/>